<feature type="transmembrane region" description="Helical" evidence="2">
    <location>
        <begin position="621"/>
        <end position="641"/>
    </location>
</feature>
<feature type="chain" id="PRO_5047100749" description="Proline iminopeptidase" evidence="3">
    <location>
        <begin position="21"/>
        <end position="646"/>
    </location>
</feature>
<evidence type="ECO:0000313" key="7">
    <source>
        <dbReference type="Proteomes" id="UP001269081"/>
    </source>
</evidence>
<feature type="domain" description="Peptidase S33 tripeptidyl aminopeptidase-like C-terminal" evidence="5">
    <location>
        <begin position="388"/>
        <end position="456"/>
    </location>
</feature>
<feature type="signal peptide" evidence="3">
    <location>
        <begin position="1"/>
        <end position="20"/>
    </location>
</feature>
<evidence type="ECO:0000313" key="6">
    <source>
        <dbReference type="EMBL" id="MDR7209891.1"/>
    </source>
</evidence>
<dbReference type="PANTHER" id="PTHR43722:SF1">
    <property type="entry name" value="PROLINE IMINOPEPTIDASE"/>
    <property type="match status" value="1"/>
</dbReference>
<evidence type="ECO:0000256" key="2">
    <source>
        <dbReference type="SAM" id="Phobius"/>
    </source>
</evidence>
<dbReference type="EMBL" id="JAVDWQ010000005">
    <property type="protein sequence ID" value="MDR7209891.1"/>
    <property type="molecule type" value="Genomic_DNA"/>
</dbReference>
<dbReference type="InterPro" id="IPR000073">
    <property type="entry name" value="AB_hydrolase_1"/>
</dbReference>
<evidence type="ECO:0000259" key="5">
    <source>
        <dbReference type="Pfam" id="PF08386"/>
    </source>
</evidence>
<keyword evidence="7" id="KW-1185">Reference proteome</keyword>
<reference evidence="6 7" key="1">
    <citation type="submission" date="2023-07" db="EMBL/GenBank/DDBJ databases">
        <title>Sorghum-associated microbial communities from plants grown in Nebraska, USA.</title>
        <authorList>
            <person name="Schachtman D."/>
        </authorList>
    </citation>
    <scope>NUCLEOTIDE SEQUENCE [LARGE SCALE GENOMIC DNA]</scope>
    <source>
        <strain evidence="6 7">4129</strain>
    </source>
</reference>
<sequence length="646" mass="72073">MKNLLRLFLLLGLLPSCLFSQTDVFKFEKTTTFFHEAKNINHEDIDWGYLIVPENWDKPEGKKIKIAVAVLKSTSKKAGANPVIYIEGGPGAGGIAGIWGWFKNPLRSNSTIILTDVRGTGFSLPKFCPDLGKKFLEILAKNQNATQDEQQKTIAALACKQDLLNRNIDLNAYNSKAIAKDLNALKKALGYSKWNAYGVSYGSYTAQVYANDFPEDIESLILDSSVSDISNYYNLNTTNYINSLEKIFNTCKNDPNCNKNYPDLKNIYYETIEKLEKKPITVKVDKKIIPNGEFTYNVEDFKIAIQQSLYKRKLIELLPLLITEFNEGNKNTLSALVAAFSGALGLDYGQYYCVSCKETVPYNSIATFDANAIKYKKLKGGLSFYKSDFSVCDKWNLGVISDAETKNDLSDLSAVTAPVLVLAGAFDPITPASNGKTTVDRFKNGFLVNAPFFGHAPGFSKIGGKIIADFVSNPNKKPDVSGFQSVNKVNFVSDVKLSGGISNFANSLNGFNILFFAPLLVAFIILLISIFGFIYLFIKRKEDTNANKFIRILIIIASLLGLFTIIGFVLAINDTAQDNFYILAFGMRNQFNYLFVVQWFFIVFTIVSILYFALKIKSISNASFISTILFSLIILGVYFQYWGFLL</sequence>
<name>A0ABU1Y8R0_9FLAO</name>
<dbReference type="PANTHER" id="PTHR43722">
    <property type="entry name" value="PROLINE IMINOPEPTIDASE"/>
    <property type="match status" value="1"/>
</dbReference>
<dbReference type="InterPro" id="IPR013595">
    <property type="entry name" value="Pept_S33_TAP-like_C"/>
</dbReference>
<dbReference type="Gene3D" id="3.40.50.1820">
    <property type="entry name" value="alpha/beta hydrolase"/>
    <property type="match status" value="1"/>
</dbReference>
<comment type="caution">
    <text evidence="6">The sequence shown here is derived from an EMBL/GenBank/DDBJ whole genome shotgun (WGS) entry which is preliminary data.</text>
</comment>
<protein>
    <recommendedName>
        <fullName evidence="1">Proline iminopeptidase</fullName>
    </recommendedName>
</protein>
<keyword evidence="2" id="KW-0812">Transmembrane</keyword>
<dbReference type="InterPro" id="IPR005944">
    <property type="entry name" value="Pro_iminopeptidase"/>
</dbReference>
<feature type="transmembrane region" description="Helical" evidence="2">
    <location>
        <begin position="550"/>
        <end position="572"/>
    </location>
</feature>
<feature type="transmembrane region" description="Helical" evidence="2">
    <location>
        <begin position="513"/>
        <end position="538"/>
    </location>
</feature>
<dbReference type="Pfam" id="PF08386">
    <property type="entry name" value="Abhydrolase_4"/>
    <property type="match status" value="1"/>
</dbReference>
<dbReference type="Proteomes" id="UP001269081">
    <property type="component" value="Unassembled WGS sequence"/>
</dbReference>
<evidence type="ECO:0000256" key="1">
    <source>
        <dbReference type="ARBA" id="ARBA00021843"/>
    </source>
</evidence>
<evidence type="ECO:0000256" key="3">
    <source>
        <dbReference type="SAM" id="SignalP"/>
    </source>
</evidence>
<evidence type="ECO:0000259" key="4">
    <source>
        <dbReference type="Pfam" id="PF00561"/>
    </source>
</evidence>
<keyword evidence="2" id="KW-1133">Transmembrane helix</keyword>
<dbReference type="InterPro" id="IPR029058">
    <property type="entry name" value="AB_hydrolase_fold"/>
</dbReference>
<keyword evidence="3" id="KW-0732">Signal</keyword>
<feature type="domain" description="AB hydrolase-1" evidence="4">
    <location>
        <begin position="81"/>
        <end position="230"/>
    </location>
</feature>
<organism evidence="6 7">
    <name type="scientific">Flavobacterium piscis</name>
    <dbReference type="NCBI Taxonomy" id="1114874"/>
    <lineage>
        <taxon>Bacteria</taxon>
        <taxon>Pseudomonadati</taxon>
        <taxon>Bacteroidota</taxon>
        <taxon>Flavobacteriia</taxon>
        <taxon>Flavobacteriales</taxon>
        <taxon>Flavobacteriaceae</taxon>
        <taxon>Flavobacterium</taxon>
    </lineage>
</organism>
<accession>A0ABU1Y8R0</accession>
<dbReference type="SUPFAM" id="SSF53474">
    <property type="entry name" value="alpha/beta-Hydrolases"/>
    <property type="match status" value="1"/>
</dbReference>
<feature type="transmembrane region" description="Helical" evidence="2">
    <location>
        <begin position="592"/>
        <end position="614"/>
    </location>
</feature>
<proteinExistence type="predicted"/>
<gene>
    <name evidence="6" type="ORF">J2W48_001830</name>
</gene>
<keyword evidence="2" id="KW-0472">Membrane</keyword>
<dbReference type="Pfam" id="PF00561">
    <property type="entry name" value="Abhydrolase_1"/>
    <property type="match status" value="1"/>
</dbReference>
<dbReference type="RefSeq" id="WP_310280464.1">
    <property type="nucleotide sequence ID" value="NZ_JAVDWQ010000005.1"/>
</dbReference>